<keyword evidence="2" id="KW-1185">Reference proteome</keyword>
<reference evidence="1" key="2">
    <citation type="journal article" date="2022" name="New Phytol.">
        <title>Evolutionary transition to the ectomycorrhizal habit in the genomes of a hyperdiverse lineage of mushroom-forming fungi.</title>
        <authorList>
            <person name="Looney B."/>
            <person name="Miyauchi S."/>
            <person name="Morin E."/>
            <person name="Drula E."/>
            <person name="Courty P.E."/>
            <person name="Kohler A."/>
            <person name="Kuo A."/>
            <person name="LaButti K."/>
            <person name="Pangilinan J."/>
            <person name="Lipzen A."/>
            <person name="Riley R."/>
            <person name="Andreopoulos W."/>
            <person name="He G."/>
            <person name="Johnson J."/>
            <person name="Nolan M."/>
            <person name="Tritt A."/>
            <person name="Barry K.W."/>
            <person name="Grigoriev I.V."/>
            <person name="Nagy L.G."/>
            <person name="Hibbett D."/>
            <person name="Henrissat B."/>
            <person name="Matheny P.B."/>
            <person name="Labbe J."/>
            <person name="Martin F.M."/>
        </authorList>
    </citation>
    <scope>NUCLEOTIDE SEQUENCE</scope>
    <source>
        <strain evidence="1">HHB10654</strain>
    </source>
</reference>
<evidence type="ECO:0000313" key="2">
    <source>
        <dbReference type="Proteomes" id="UP000814140"/>
    </source>
</evidence>
<proteinExistence type="predicted"/>
<dbReference type="EMBL" id="MU277242">
    <property type="protein sequence ID" value="KAI0057835.1"/>
    <property type="molecule type" value="Genomic_DNA"/>
</dbReference>
<evidence type="ECO:0000313" key="1">
    <source>
        <dbReference type="EMBL" id="KAI0057835.1"/>
    </source>
</evidence>
<comment type="caution">
    <text evidence="1">The sequence shown here is derived from an EMBL/GenBank/DDBJ whole genome shotgun (WGS) entry which is preliminary data.</text>
</comment>
<protein>
    <submittedName>
        <fullName evidence="1">Uncharacterized protein</fullName>
    </submittedName>
</protein>
<gene>
    <name evidence="1" type="ORF">BV25DRAFT_1345551</name>
</gene>
<sequence length="417" mass="46098">MDYYRNRDPYYVSTSVPSMPTYAEPRPYTPSGSVVYSPSSPAFEKNTLVQLPSSPPPSTTPSTPGLGLTLPKTFLQWKAQAKEATAQYKEIGFPSPVAWVYVEGHEVPPNAVIGGIDRKGPWYIARTFYEGSMELGKAGRHFKLGAAIAYNGRDRDVGTYEVLVLAAAPVRWTYQEAPPALVATKPTSVPAPTNNAARLRQFKTVVIVDDSVSMEGKPWEDARDALAGVAEISRQYEADGLDIYFLNDPRYRLDIRDQQTVRSLFDSVLPDGQTPTGTKLQEILDIYIPRIEDRRKQHKPINIIVITDGVPTDDPKEVIVSAAHRLDNNGVPVRQLGIQFVQIGDDKEASAALKELDDDLAGQHAVRDMVDTTLFDPNEPRLRTEVLLKVMVGAIDSIVDNRPSAPGMPQGEWSQPR</sequence>
<reference evidence="1" key="1">
    <citation type="submission" date="2021-03" db="EMBL/GenBank/DDBJ databases">
        <authorList>
            <consortium name="DOE Joint Genome Institute"/>
            <person name="Ahrendt S."/>
            <person name="Looney B.P."/>
            <person name="Miyauchi S."/>
            <person name="Morin E."/>
            <person name="Drula E."/>
            <person name="Courty P.E."/>
            <person name="Chicoki N."/>
            <person name="Fauchery L."/>
            <person name="Kohler A."/>
            <person name="Kuo A."/>
            <person name="Labutti K."/>
            <person name="Pangilinan J."/>
            <person name="Lipzen A."/>
            <person name="Riley R."/>
            <person name="Andreopoulos W."/>
            <person name="He G."/>
            <person name="Johnson J."/>
            <person name="Barry K.W."/>
            <person name="Grigoriev I.V."/>
            <person name="Nagy L."/>
            <person name="Hibbett D."/>
            <person name="Henrissat B."/>
            <person name="Matheny P.B."/>
            <person name="Labbe J."/>
            <person name="Martin F."/>
        </authorList>
    </citation>
    <scope>NUCLEOTIDE SEQUENCE</scope>
    <source>
        <strain evidence="1">HHB10654</strain>
    </source>
</reference>
<dbReference type="Proteomes" id="UP000814140">
    <property type="component" value="Unassembled WGS sequence"/>
</dbReference>
<organism evidence="1 2">
    <name type="scientific">Artomyces pyxidatus</name>
    <dbReference type="NCBI Taxonomy" id="48021"/>
    <lineage>
        <taxon>Eukaryota</taxon>
        <taxon>Fungi</taxon>
        <taxon>Dikarya</taxon>
        <taxon>Basidiomycota</taxon>
        <taxon>Agaricomycotina</taxon>
        <taxon>Agaricomycetes</taxon>
        <taxon>Russulales</taxon>
        <taxon>Auriscalpiaceae</taxon>
        <taxon>Artomyces</taxon>
    </lineage>
</organism>
<name>A0ACB8SNZ9_9AGAM</name>
<accession>A0ACB8SNZ9</accession>